<evidence type="ECO:0000256" key="6">
    <source>
        <dbReference type="SAM" id="MobiDB-lite"/>
    </source>
</evidence>
<dbReference type="InterPro" id="IPR050974">
    <property type="entry name" value="Plant_ZF_CCCH"/>
</dbReference>
<feature type="region of interest" description="Disordered" evidence="6">
    <location>
        <begin position="244"/>
        <end position="286"/>
    </location>
</feature>
<dbReference type="SUPFAM" id="SSF90229">
    <property type="entry name" value="CCCH zinc finger"/>
    <property type="match status" value="2"/>
</dbReference>
<dbReference type="InterPro" id="IPR036855">
    <property type="entry name" value="Znf_CCCH_sf"/>
</dbReference>
<feature type="compositionally biased region" description="Basic and acidic residues" evidence="6">
    <location>
        <begin position="62"/>
        <end position="78"/>
    </location>
</feature>
<dbReference type="AlphaFoldDB" id="A0AAD7PIM1"/>
<evidence type="ECO:0000259" key="7">
    <source>
        <dbReference type="PROSITE" id="PS50103"/>
    </source>
</evidence>
<keyword evidence="3 5" id="KW-0862">Zinc</keyword>
<feature type="compositionally biased region" description="Basic and acidic residues" evidence="6">
    <location>
        <begin position="44"/>
        <end position="54"/>
    </location>
</feature>
<dbReference type="Gene3D" id="2.30.30.1190">
    <property type="match status" value="1"/>
</dbReference>
<comment type="caution">
    <text evidence="8">The sequence shown here is derived from an EMBL/GenBank/DDBJ whole genome shotgun (WGS) entry which is preliminary data.</text>
</comment>
<dbReference type="Proteomes" id="UP001163823">
    <property type="component" value="Chromosome 9"/>
</dbReference>
<dbReference type="GO" id="GO:0008270">
    <property type="term" value="F:zinc ion binding"/>
    <property type="evidence" value="ECO:0007669"/>
    <property type="project" value="UniProtKB-KW"/>
</dbReference>
<dbReference type="SMART" id="SM00356">
    <property type="entry name" value="ZnF_C3H1"/>
    <property type="match status" value="3"/>
</dbReference>
<feature type="zinc finger region" description="C3H1-type" evidence="5">
    <location>
        <begin position="212"/>
        <end position="240"/>
    </location>
</feature>
<dbReference type="InterPro" id="IPR000571">
    <property type="entry name" value="Znf_CCCH"/>
</dbReference>
<dbReference type="GO" id="GO:0003677">
    <property type="term" value="F:DNA binding"/>
    <property type="evidence" value="ECO:0007669"/>
    <property type="project" value="UniProtKB-KW"/>
</dbReference>
<evidence type="ECO:0000256" key="3">
    <source>
        <dbReference type="ARBA" id="ARBA00022833"/>
    </source>
</evidence>
<feature type="compositionally biased region" description="Basic and acidic residues" evidence="6">
    <location>
        <begin position="89"/>
        <end position="135"/>
    </location>
</feature>
<evidence type="ECO:0000256" key="2">
    <source>
        <dbReference type="ARBA" id="ARBA00022771"/>
    </source>
</evidence>
<accession>A0AAD7PIM1</accession>
<proteinExistence type="predicted"/>
<feature type="compositionally biased region" description="Low complexity" evidence="6">
    <location>
        <begin position="1"/>
        <end position="11"/>
    </location>
</feature>
<evidence type="ECO:0000313" key="8">
    <source>
        <dbReference type="EMBL" id="KAJ7956115.1"/>
    </source>
</evidence>
<feature type="domain" description="C3H1-type" evidence="7">
    <location>
        <begin position="307"/>
        <end position="335"/>
    </location>
</feature>
<keyword evidence="9" id="KW-1185">Reference proteome</keyword>
<feature type="zinc finger region" description="C3H1-type" evidence="5">
    <location>
        <begin position="307"/>
        <end position="335"/>
    </location>
</feature>
<organism evidence="8 9">
    <name type="scientific">Quillaja saponaria</name>
    <name type="common">Soap bark tree</name>
    <dbReference type="NCBI Taxonomy" id="32244"/>
    <lineage>
        <taxon>Eukaryota</taxon>
        <taxon>Viridiplantae</taxon>
        <taxon>Streptophyta</taxon>
        <taxon>Embryophyta</taxon>
        <taxon>Tracheophyta</taxon>
        <taxon>Spermatophyta</taxon>
        <taxon>Magnoliopsida</taxon>
        <taxon>eudicotyledons</taxon>
        <taxon>Gunneridae</taxon>
        <taxon>Pentapetalae</taxon>
        <taxon>rosids</taxon>
        <taxon>fabids</taxon>
        <taxon>Fabales</taxon>
        <taxon>Quillajaceae</taxon>
        <taxon>Quillaja</taxon>
    </lineage>
</organism>
<feature type="domain" description="C3H1-type" evidence="7">
    <location>
        <begin position="212"/>
        <end position="240"/>
    </location>
</feature>
<feature type="compositionally biased region" description="Basic and acidic residues" evidence="6">
    <location>
        <begin position="247"/>
        <end position="258"/>
    </location>
</feature>
<dbReference type="PANTHER" id="PTHR12506">
    <property type="entry name" value="PROTEIN PHOSPHATASE RELATED"/>
    <property type="match status" value="1"/>
</dbReference>
<evidence type="ECO:0000256" key="1">
    <source>
        <dbReference type="ARBA" id="ARBA00022723"/>
    </source>
</evidence>
<dbReference type="PROSITE" id="PS50103">
    <property type="entry name" value="ZF_C3H1"/>
    <property type="match status" value="2"/>
</dbReference>
<reference evidence="8" key="1">
    <citation type="journal article" date="2023" name="Science">
        <title>Elucidation of the pathway for biosynthesis of saponin adjuvants from the soapbark tree.</title>
        <authorList>
            <person name="Reed J."/>
            <person name="Orme A."/>
            <person name="El-Demerdash A."/>
            <person name="Owen C."/>
            <person name="Martin L.B.B."/>
            <person name="Misra R.C."/>
            <person name="Kikuchi S."/>
            <person name="Rejzek M."/>
            <person name="Martin A.C."/>
            <person name="Harkess A."/>
            <person name="Leebens-Mack J."/>
            <person name="Louveau T."/>
            <person name="Stephenson M.J."/>
            <person name="Osbourn A."/>
        </authorList>
    </citation>
    <scope>NUCLEOTIDE SEQUENCE</scope>
    <source>
        <strain evidence="8">S10</strain>
    </source>
</reference>
<evidence type="ECO:0000256" key="4">
    <source>
        <dbReference type="ARBA" id="ARBA00023125"/>
    </source>
</evidence>
<evidence type="ECO:0000256" key="5">
    <source>
        <dbReference type="PROSITE-ProRule" id="PRU00723"/>
    </source>
</evidence>
<sequence length="479" mass="54066">MGATASKPNSKSNKKSNEDPKLGFQVAPSWRSAADQDPLPKNLNHVEAENDPLHVELQYKLVLKDEDEKGETEKKDSNFDDGNEGISEGGREESGKGEDNDVDNRNWKDKENDNWKVDENDGWKLNDNENDGWKLNENEIDGWELNEDENDGRKVNEIDGWELNENEIDYWKENVIKSGNEKVGGYIDGVIGDAVAKKDERSSGRTYQYPVRPEAGDCAFYLKTGTCKFGSNCKFKHPVRRKNQLKAVKEKKREKDESTETPGQAECKYDRQSGGRKHGKSCRYNHTRGKSSATPILELNFMGLPIRLGKKECPYYMRTGSCKYGENCKFNHPDPTAVEGCDPPTGYANGASVSLQGVSQSSLVSLSPPRTLNETAPFVPMILSPPQGVSPQCSEWNGYQPPVYLPERTMHPPSYVMDNPANETNVYMHQPQQMQVEEFPEQLGEPECNFLKTGNRKFKSNCKFHRPKSRISRPPPCTE</sequence>
<dbReference type="EMBL" id="JARAOO010000009">
    <property type="protein sequence ID" value="KAJ7956115.1"/>
    <property type="molecule type" value="Genomic_DNA"/>
</dbReference>
<gene>
    <name evidence="8" type="ORF">O6P43_022606</name>
</gene>
<dbReference type="PANTHER" id="PTHR12506:SF20">
    <property type="entry name" value="ZINC FINGER CCCH DOMAIN-CONTAINING PROTEIN 67"/>
    <property type="match status" value="1"/>
</dbReference>
<keyword evidence="1 5" id="KW-0479">Metal-binding</keyword>
<protein>
    <submittedName>
        <fullName evidence="8">Zinc finger CCCH domain-containing protein</fullName>
    </submittedName>
</protein>
<feature type="compositionally biased region" description="Basic residues" evidence="6">
    <location>
        <begin position="274"/>
        <end position="286"/>
    </location>
</feature>
<name>A0AAD7PIM1_QUISA</name>
<dbReference type="KEGG" id="qsa:O6P43_022606"/>
<keyword evidence="4" id="KW-0238">DNA-binding</keyword>
<dbReference type="Pfam" id="PF00642">
    <property type="entry name" value="zf-CCCH"/>
    <property type="match status" value="2"/>
</dbReference>
<evidence type="ECO:0000313" key="9">
    <source>
        <dbReference type="Proteomes" id="UP001163823"/>
    </source>
</evidence>
<dbReference type="GO" id="GO:0003729">
    <property type="term" value="F:mRNA binding"/>
    <property type="evidence" value="ECO:0007669"/>
    <property type="project" value="TreeGrafter"/>
</dbReference>
<feature type="region of interest" description="Disordered" evidence="6">
    <location>
        <begin position="1"/>
        <end position="135"/>
    </location>
</feature>
<dbReference type="Gene3D" id="4.10.1000.10">
    <property type="entry name" value="Zinc finger, CCCH-type"/>
    <property type="match status" value="1"/>
</dbReference>
<keyword evidence="2 5" id="KW-0863">Zinc-finger</keyword>